<gene>
    <name evidence="2" type="ORF">HNP84_009333</name>
</gene>
<evidence type="ECO:0008006" key="4">
    <source>
        <dbReference type="Google" id="ProtNLM"/>
    </source>
</evidence>
<feature type="compositionally biased region" description="Basic residues" evidence="1">
    <location>
        <begin position="103"/>
        <end position="124"/>
    </location>
</feature>
<keyword evidence="3" id="KW-1185">Reference proteome</keyword>
<dbReference type="PANTHER" id="PTHR30007">
    <property type="entry name" value="PHP DOMAIN PROTEIN"/>
    <property type="match status" value="1"/>
</dbReference>
<comment type="caution">
    <text evidence="2">The sequence shown here is derived from an EMBL/GenBank/DDBJ whole genome shotgun (WGS) entry which is preliminary data.</text>
</comment>
<organism evidence="2 3">
    <name type="scientific">Thermocatellispora tengchongensis</name>
    <dbReference type="NCBI Taxonomy" id="1073253"/>
    <lineage>
        <taxon>Bacteria</taxon>
        <taxon>Bacillati</taxon>
        <taxon>Actinomycetota</taxon>
        <taxon>Actinomycetes</taxon>
        <taxon>Streptosporangiales</taxon>
        <taxon>Streptosporangiaceae</taxon>
        <taxon>Thermocatellispora</taxon>
    </lineage>
</organism>
<protein>
    <recommendedName>
        <fullName evidence="4">Transposase</fullName>
    </recommendedName>
</protein>
<name>A0A840PPC8_9ACTN</name>
<dbReference type="Proteomes" id="UP000578449">
    <property type="component" value="Unassembled WGS sequence"/>
</dbReference>
<dbReference type="PANTHER" id="PTHR30007:SF0">
    <property type="entry name" value="TRANSPOSASE"/>
    <property type="match status" value="1"/>
</dbReference>
<sequence length="150" mass="17212">MLDYLPHLLHDLPPKGATYYHFAEWRDDGTDKTIHDLLRRHLREQKKRLADPSLVVLDTQSVHVAAGVPAETTGRDVAKKVPDRKRDLAVDVLGPGIQERGRRPWRQPGNRRGHRRTQPRRQRLRAPAETMGRRADLRDLDVPPAPGPRL</sequence>
<feature type="compositionally biased region" description="Basic and acidic residues" evidence="1">
    <location>
        <begin position="131"/>
        <end position="141"/>
    </location>
</feature>
<dbReference type="AlphaFoldDB" id="A0A840PPC8"/>
<dbReference type="EMBL" id="JACHGN010000030">
    <property type="protein sequence ID" value="MBB5139570.1"/>
    <property type="molecule type" value="Genomic_DNA"/>
</dbReference>
<dbReference type="RefSeq" id="WP_246519466.1">
    <property type="nucleotide sequence ID" value="NZ_BAABIX010000032.1"/>
</dbReference>
<evidence type="ECO:0000313" key="2">
    <source>
        <dbReference type="EMBL" id="MBB5139570.1"/>
    </source>
</evidence>
<proteinExistence type="predicted"/>
<reference evidence="2 3" key="1">
    <citation type="submission" date="2020-08" db="EMBL/GenBank/DDBJ databases">
        <title>Genomic Encyclopedia of Type Strains, Phase IV (KMG-IV): sequencing the most valuable type-strain genomes for metagenomic binning, comparative biology and taxonomic classification.</title>
        <authorList>
            <person name="Goeker M."/>
        </authorList>
    </citation>
    <scope>NUCLEOTIDE SEQUENCE [LARGE SCALE GENOMIC DNA]</scope>
    <source>
        <strain evidence="2 3">DSM 45615</strain>
    </source>
</reference>
<evidence type="ECO:0000256" key="1">
    <source>
        <dbReference type="SAM" id="MobiDB-lite"/>
    </source>
</evidence>
<accession>A0A840PPC8</accession>
<evidence type="ECO:0000313" key="3">
    <source>
        <dbReference type="Proteomes" id="UP000578449"/>
    </source>
</evidence>
<feature type="region of interest" description="Disordered" evidence="1">
    <location>
        <begin position="88"/>
        <end position="150"/>
    </location>
</feature>